<feature type="compositionally biased region" description="Basic and acidic residues" evidence="1">
    <location>
        <begin position="357"/>
        <end position="367"/>
    </location>
</feature>
<sequence>MAGFEVSSGLSHYQQLGVARTATAHEVRRAYLELARQLHPDKCSAPDAALRFIRINEAWETLSKTHARRAYDLYLDTAFSQAPQLRMPSQAARTTSTVCSSLSQLLEMTEDRNSAKITELRRECERWGVKFPTGSLERPELLKFVFHAVRGELDARVKSQEWHRVSKDDLVAWLSMMGCSQYALTCETMNKERLILLARDLVAKGATWSTPFRGVAATRPSCPQEGQAPSPRGSGPSDVRPQAAQEARPASNTCSGASKIPKPKRKAAASKRRFTQAYGFGRTLLEAFRRQRPVPPEATTTKATRTEAPKAKTRSFTSSRQKPKRQAEAKAKADRSRTPRAPSTASARRVPTPQRRASKEAAVERPKLQKLLRWQGRKPCCVVSSSSTSSSSSSSSTSTSSPPRSPPVSRPKAKAKAKRKTSTTQNDAEKIEELRFDLQAIRLAAMADHPKALATLLELETLEQQGRIAPKERRRLLTELNRAWWRREVHGNVAFKAAKLLLQWMKLQT</sequence>
<organism evidence="3 4">
    <name type="scientific">Durusdinium trenchii</name>
    <dbReference type="NCBI Taxonomy" id="1381693"/>
    <lineage>
        <taxon>Eukaryota</taxon>
        <taxon>Sar</taxon>
        <taxon>Alveolata</taxon>
        <taxon>Dinophyceae</taxon>
        <taxon>Suessiales</taxon>
        <taxon>Symbiodiniaceae</taxon>
        <taxon>Durusdinium</taxon>
    </lineage>
</organism>
<gene>
    <name evidence="3" type="ORF">CCMP2556_LOCUS34172</name>
</gene>
<dbReference type="InterPro" id="IPR001623">
    <property type="entry name" value="DnaJ_domain"/>
</dbReference>
<dbReference type="SMART" id="SM00271">
    <property type="entry name" value="DnaJ"/>
    <property type="match status" value="1"/>
</dbReference>
<name>A0ABP0P319_9DINO</name>
<feature type="compositionally biased region" description="Basic and acidic residues" evidence="1">
    <location>
        <begin position="325"/>
        <end position="337"/>
    </location>
</feature>
<dbReference type="PROSITE" id="PS50076">
    <property type="entry name" value="DNAJ_2"/>
    <property type="match status" value="1"/>
</dbReference>
<dbReference type="PRINTS" id="PR00625">
    <property type="entry name" value="JDOMAIN"/>
</dbReference>
<comment type="caution">
    <text evidence="3">The sequence shown here is derived from an EMBL/GenBank/DDBJ whole genome shotgun (WGS) entry which is preliminary data.</text>
</comment>
<dbReference type="Proteomes" id="UP001642484">
    <property type="component" value="Unassembled WGS sequence"/>
</dbReference>
<feature type="domain" description="J" evidence="2">
    <location>
        <begin position="11"/>
        <end position="75"/>
    </location>
</feature>
<dbReference type="PANTHER" id="PTHR24074">
    <property type="entry name" value="CO-CHAPERONE PROTEIN DJLA"/>
    <property type="match status" value="1"/>
</dbReference>
<proteinExistence type="predicted"/>
<reference evidence="3 4" key="1">
    <citation type="submission" date="2024-02" db="EMBL/GenBank/DDBJ databases">
        <authorList>
            <person name="Chen Y."/>
            <person name="Shah S."/>
            <person name="Dougan E. K."/>
            <person name="Thang M."/>
            <person name="Chan C."/>
        </authorList>
    </citation>
    <scope>NUCLEOTIDE SEQUENCE [LARGE SCALE GENOMIC DNA]</scope>
</reference>
<protein>
    <recommendedName>
        <fullName evidence="2">J domain-containing protein</fullName>
    </recommendedName>
</protein>
<feature type="region of interest" description="Disordered" evidence="1">
    <location>
        <begin position="213"/>
        <end position="274"/>
    </location>
</feature>
<dbReference type="InterPro" id="IPR036869">
    <property type="entry name" value="J_dom_sf"/>
</dbReference>
<feature type="compositionally biased region" description="Basic residues" evidence="1">
    <location>
        <begin position="411"/>
        <end position="421"/>
    </location>
</feature>
<dbReference type="Gene3D" id="1.10.287.110">
    <property type="entry name" value="DnaJ domain"/>
    <property type="match status" value="1"/>
</dbReference>
<evidence type="ECO:0000313" key="3">
    <source>
        <dbReference type="EMBL" id="CAK9069484.1"/>
    </source>
</evidence>
<feature type="region of interest" description="Disordered" evidence="1">
    <location>
        <begin position="382"/>
        <end position="428"/>
    </location>
</feature>
<dbReference type="CDD" id="cd06257">
    <property type="entry name" value="DnaJ"/>
    <property type="match status" value="1"/>
</dbReference>
<accession>A0ABP0P319</accession>
<feature type="compositionally biased region" description="Low complexity" evidence="1">
    <location>
        <begin position="382"/>
        <end position="402"/>
    </location>
</feature>
<evidence type="ECO:0000256" key="1">
    <source>
        <dbReference type="SAM" id="MobiDB-lite"/>
    </source>
</evidence>
<dbReference type="InterPro" id="IPR050817">
    <property type="entry name" value="DjlA_DnaK_co-chaperone"/>
</dbReference>
<keyword evidence="4" id="KW-1185">Reference proteome</keyword>
<dbReference type="EMBL" id="CAXAMN010022450">
    <property type="protein sequence ID" value="CAK9069484.1"/>
    <property type="molecule type" value="Genomic_DNA"/>
</dbReference>
<dbReference type="SUPFAM" id="SSF46565">
    <property type="entry name" value="Chaperone J-domain"/>
    <property type="match status" value="1"/>
</dbReference>
<feature type="compositionally biased region" description="Basic residues" evidence="1">
    <location>
        <begin position="261"/>
        <end position="274"/>
    </location>
</feature>
<evidence type="ECO:0000313" key="4">
    <source>
        <dbReference type="Proteomes" id="UP001642484"/>
    </source>
</evidence>
<dbReference type="Pfam" id="PF00226">
    <property type="entry name" value="DnaJ"/>
    <property type="match status" value="1"/>
</dbReference>
<feature type="region of interest" description="Disordered" evidence="1">
    <location>
        <begin position="286"/>
        <end position="370"/>
    </location>
</feature>
<evidence type="ECO:0000259" key="2">
    <source>
        <dbReference type="PROSITE" id="PS50076"/>
    </source>
</evidence>